<keyword evidence="2" id="KW-1185">Reference proteome</keyword>
<sequence>MVEICYEGKSSSILESIIINIPYPITLINTPPLKEGCFKFMYIYLRVVYQFRIMYGIGWISFQ</sequence>
<dbReference type="Proteomes" id="UP000663802">
    <property type="component" value="Unassembled WGS sequence"/>
</dbReference>
<reference evidence="1 2" key="1">
    <citation type="journal article" date="2021" name="Int. J. Syst. Evol. Microbiol.">
        <title>Clostridium zeae sp. nov., isolated from corn silage.</title>
        <authorList>
            <person name="Kobayashi H."/>
            <person name="Tanizawa Y."/>
            <person name="Yagura M."/>
            <person name="Sakamoto M."/>
            <person name="Ohkuma M."/>
            <person name="Tohno M."/>
        </authorList>
    </citation>
    <scope>NUCLEOTIDE SEQUENCE [LARGE SCALE GENOMIC DNA]</scope>
    <source>
        <strain evidence="1 2">CSC2</strain>
    </source>
</reference>
<dbReference type="EMBL" id="BMBA01000002">
    <property type="protein sequence ID" value="GFZ31676.1"/>
    <property type="molecule type" value="Genomic_DNA"/>
</dbReference>
<proteinExistence type="predicted"/>
<organism evidence="1 2">
    <name type="scientific">Clostridium zeae</name>
    <dbReference type="NCBI Taxonomy" id="2759022"/>
    <lineage>
        <taxon>Bacteria</taxon>
        <taxon>Bacillati</taxon>
        <taxon>Bacillota</taxon>
        <taxon>Clostridia</taxon>
        <taxon>Eubacteriales</taxon>
        <taxon>Clostridiaceae</taxon>
        <taxon>Clostridium</taxon>
    </lineage>
</organism>
<protein>
    <submittedName>
        <fullName evidence="1">Uncharacterized protein</fullName>
    </submittedName>
</protein>
<name>A0ABQ1EAA3_9CLOT</name>
<comment type="caution">
    <text evidence="1">The sequence shown here is derived from an EMBL/GenBank/DDBJ whole genome shotgun (WGS) entry which is preliminary data.</text>
</comment>
<evidence type="ECO:0000313" key="1">
    <source>
        <dbReference type="EMBL" id="GFZ31676.1"/>
    </source>
</evidence>
<accession>A0ABQ1EAA3</accession>
<gene>
    <name evidence="1" type="ORF">CSC2_22020</name>
</gene>
<evidence type="ECO:0000313" key="2">
    <source>
        <dbReference type="Proteomes" id="UP000663802"/>
    </source>
</evidence>